<feature type="compositionally biased region" description="Basic residues" evidence="10">
    <location>
        <begin position="509"/>
        <end position="519"/>
    </location>
</feature>
<accession>A0AAE1BCH2</accession>
<reference evidence="11" key="1">
    <citation type="journal article" date="2023" name="G3 (Bethesda)">
        <title>A reference genome for the long-term kleptoplast-retaining sea slug Elysia crispata morphotype clarki.</title>
        <authorList>
            <person name="Eastman K.E."/>
            <person name="Pendleton A.L."/>
            <person name="Shaikh M.A."/>
            <person name="Suttiyut T."/>
            <person name="Ogas R."/>
            <person name="Tomko P."/>
            <person name="Gavelis G."/>
            <person name="Widhalm J.R."/>
            <person name="Wisecaver J.H."/>
        </authorList>
    </citation>
    <scope>NUCLEOTIDE SEQUENCE</scope>
    <source>
        <strain evidence="11">ECLA1</strain>
    </source>
</reference>
<comment type="caution">
    <text evidence="11">The sequence shown here is derived from an EMBL/GenBank/DDBJ whole genome shotgun (WGS) entry which is preliminary data.</text>
</comment>
<dbReference type="GO" id="GO:0000403">
    <property type="term" value="F:Y-form DNA binding"/>
    <property type="evidence" value="ECO:0007669"/>
    <property type="project" value="TreeGrafter"/>
</dbReference>
<dbReference type="GO" id="GO:0008285">
    <property type="term" value="P:negative regulation of cell population proliferation"/>
    <property type="evidence" value="ECO:0007669"/>
    <property type="project" value="TreeGrafter"/>
</dbReference>
<name>A0AAE1BCH2_9GAST</name>
<dbReference type="InterPro" id="IPR011990">
    <property type="entry name" value="TPR-like_helical_dom_sf"/>
</dbReference>
<evidence type="ECO:0000256" key="4">
    <source>
        <dbReference type="ARBA" id="ARBA00022553"/>
    </source>
</evidence>
<feature type="compositionally biased region" description="Acidic residues" evidence="10">
    <location>
        <begin position="437"/>
        <end position="452"/>
    </location>
</feature>
<evidence type="ECO:0000313" key="12">
    <source>
        <dbReference type="Proteomes" id="UP001283361"/>
    </source>
</evidence>
<dbReference type="SUPFAM" id="SSF48452">
    <property type="entry name" value="TPR-like"/>
    <property type="match status" value="1"/>
</dbReference>
<keyword evidence="6" id="KW-0805">Transcription regulation</keyword>
<feature type="region of interest" description="Disordered" evidence="10">
    <location>
        <begin position="431"/>
        <end position="478"/>
    </location>
</feature>
<evidence type="ECO:0000256" key="2">
    <source>
        <dbReference type="ARBA" id="ARBA00021162"/>
    </source>
</evidence>
<organism evidence="11 12">
    <name type="scientific">Elysia crispata</name>
    <name type="common">lettuce slug</name>
    <dbReference type="NCBI Taxonomy" id="231223"/>
    <lineage>
        <taxon>Eukaryota</taxon>
        <taxon>Metazoa</taxon>
        <taxon>Spiralia</taxon>
        <taxon>Lophotrochozoa</taxon>
        <taxon>Mollusca</taxon>
        <taxon>Gastropoda</taxon>
        <taxon>Heterobranchia</taxon>
        <taxon>Euthyneura</taxon>
        <taxon>Panpulmonata</taxon>
        <taxon>Sacoglossa</taxon>
        <taxon>Placobranchoidea</taxon>
        <taxon>Plakobranchidae</taxon>
        <taxon>Elysia</taxon>
    </lineage>
</organism>
<dbReference type="GO" id="GO:0006325">
    <property type="term" value="P:chromatin organization"/>
    <property type="evidence" value="ECO:0007669"/>
    <property type="project" value="UniProtKB-KW"/>
</dbReference>
<feature type="region of interest" description="Disordered" evidence="10">
    <location>
        <begin position="490"/>
        <end position="529"/>
    </location>
</feature>
<evidence type="ECO:0000313" key="11">
    <source>
        <dbReference type="EMBL" id="KAK3802737.1"/>
    </source>
</evidence>
<protein>
    <recommendedName>
        <fullName evidence="2">Menin</fullName>
    </recommendedName>
</protein>
<dbReference type="PANTHER" id="PTHR12693">
    <property type="entry name" value="MENIN"/>
    <property type="match status" value="1"/>
</dbReference>
<feature type="compositionally biased region" description="Basic and acidic residues" evidence="10">
    <location>
        <begin position="458"/>
        <end position="476"/>
    </location>
</feature>
<keyword evidence="8" id="KW-0804">Transcription</keyword>
<comment type="subcellular location">
    <subcellularLocation>
        <location evidence="1">Nucleus</location>
    </subcellularLocation>
</comment>
<dbReference type="GO" id="GO:0045786">
    <property type="term" value="P:negative regulation of cell cycle"/>
    <property type="evidence" value="ECO:0007669"/>
    <property type="project" value="TreeGrafter"/>
</dbReference>
<dbReference type="GO" id="GO:0000785">
    <property type="term" value="C:chromatin"/>
    <property type="evidence" value="ECO:0007669"/>
    <property type="project" value="TreeGrafter"/>
</dbReference>
<dbReference type="GO" id="GO:0006357">
    <property type="term" value="P:regulation of transcription by RNA polymerase II"/>
    <property type="evidence" value="ECO:0007669"/>
    <property type="project" value="TreeGrafter"/>
</dbReference>
<dbReference type="Proteomes" id="UP001283361">
    <property type="component" value="Unassembled WGS sequence"/>
</dbReference>
<keyword evidence="12" id="KW-1185">Reference proteome</keyword>
<evidence type="ECO:0000256" key="9">
    <source>
        <dbReference type="ARBA" id="ARBA00023242"/>
    </source>
</evidence>
<dbReference type="PANTHER" id="PTHR12693:SF3">
    <property type="entry name" value="MENIN"/>
    <property type="match status" value="1"/>
</dbReference>
<gene>
    <name evidence="11" type="ORF">RRG08_001999</name>
</gene>
<dbReference type="Pfam" id="PF05053">
    <property type="entry name" value="Menin"/>
    <property type="match status" value="2"/>
</dbReference>
<feature type="compositionally biased region" description="Polar residues" evidence="10">
    <location>
        <begin position="520"/>
        <end position="529"/>
    </location>
</feature>
<keyword evidence="9" id="KW-0539">Nucleus</keyword>
<keyword evidence="5" id="KW-0156">Chromatin regulator</keyword>
<keyword evidence="4" id="KW-0597">Phosphoprotein</keyword>
<evidence type="ECO:0000256" key="3">
    <source>
        <dbReference type="ARBA" id="ARBA00022491"/>
    </source>
</evidence>
<dbReference type="GO" id="GO:0003682">
    <property type="term" value="F:chromatin binding"/>
    <property type="evidence" value="ECO:0007669"/>
    <property type="project" value="TreeGrafter"/>
</dbReference>
<evidence type="ECO:0000256" key="10">
    <source>
        <dbReference type="SAM" id="MobiDB-lite"/>
    </source>
</evidence>
<evidence type="ECO:0000256" key="7">
    <source>
        <dbReference type="ARBA" id="ARBA00023125"/>
    </source>
</evidence>
<dbReference type="AlphaFoldDB" id="A0AAE1BCH2"/>
<evidence type="ECO:0000256" key="6">
    <source>
        <dbReference type="ARBA" id="ARBA00023015"/>
    </source>
</evidence>
<dbReference type="GO" id="GO:0035097">
    <property type="term" value="C:histone methyltransferase complex"/>
    <property type="evidence" value="ECO:0007669"/>
    <property type="project" value="TreeGrafter"/>
</dbReference>
<feature type="region of interest" description="Disordered" evidence="10">
    <location>
        <begin position="697"/>
        <end position="727"/>
    </location>
</feature>
<dbReference type="CDD" id="cd14456">
    <property type="entry name" value="Menin"/>
    <property type="match status" value="1"/>
</dbReference>
<dbReference type="EMBL" id="JAWDGP010000218">
    <property type="protein sequence ID" value="KAK3802737.1"/>
    <property type="molecule type" value="Genomic_DNA"/>
</dbReference>
<sequence>MAGFRDRDKKHFPLTDSASVISLFKEQIEGPNEPNLALLSITLGCIENALTMNRAIPAAEESALLRPIFPVVDLETVEALYAKFETLVRGSVDLTHYESKFSSRELVKKISDVVWSSLSRSFKDKAHLQSLYSFLTGNKLDCFGVALGVVAASQILGCNDIHLALSEDHAWVVFGEDGTDTAEVTWHGKGNEDKRGQSIALSVAEKSWLYLNGQPVICDRATEVAALVSAANPSINFTMDSIEMGALQQELLWLLYDKGHLSKYPMSLGNLGDLEEISPTPGRPPPLQIFQEAITVALKHYNNHHVYPYTYMGGYLYRKRRYKEAIKCWAEASNVIRKFNYTREDEEIYKEFLDIANELLPNIVKAVSLNPNDRVQLNILHNPEVYADILRFYDGICEWEEGSSTPVLHVGWAQNLTFSLNKFDPRTRAKIDVGRDEDSDDDSDKDSNDENDNQNGKLSKEKECTEKSGSLQRKDPQQALSVVVEDLKKEELSHLPPSQSNPLGYRVTAKGRKGQRHRNSNVNKDTSPQITSCKMLSDKIVNKDKEEEEKIKSTIQELASKVVQQQEAGTPPNPNITALAQQCSLNILNKDYLLGAGQPFSSSPSSSTNTSPVTVISAAATGRGLSATPDEALLNTSTSSSAGGGGSVGYTGTDSKLDVDEFLSSKSNGTAFVGLTMDSMLKAESPADMMLAMKPGAEDSGISPRFPAPAHSVQLPPHSSPSPSPTSEMLAALGPVNVELRSEKMKGLRKMFTSAKLNASAIKLQLTAQSQVHVKDSRFLPDFCEPMGSARKRPRREIV</sequence>
<keyword evidence="3" id="KW-0678">Repressor</keyword>
<evidence type="ECO:0000256" key="1">
    <source>
        <dbReference type="ARBA" id="ARBA00004123"/>
    </source>
</evidence>
<proteinExistence type="predicted"/>
<evidence type="ECO:0000256" key="5">
    <source>
        <dbReference type="ARBA" id="ARBA00022853"/>
    </source>
</evidence>
<keyword evidence="7" id="KW-0238">DNA-binding</keyword>
<dbReference type="InterPro" id="IPR007747">
    <property type="entry name" value="Menin"/>
</dbReference>
<dbReference type="GO" id="GO:0000976">
    <property type="term" value="F:transcription cis-regulatory region binding"/>
    <property type="evidence" value="ECO:0007669"/>
    <property type="project" value="TreeGrafter"/>
</dbReference>
<evidence type="ECO:0000256" key="8">
    <source>
        <dbReference type="ARBA" id="ARBA00023163"/>
    </source>
</evidence>